<dbReference type="Proteomes" id="UP000662931">
    <property type="component" value="Chromosome 4"/>
</dbReference>
<dbReference type="OrthoDB" id="10677511at2759"/>
<feature type="compositionally biased region" description="Polar residues" evidence="1">
    <location>
        <begin position="39"/>
        <end position="50"/>
    </location>
</feature>
<accession>A0A875S7D7</accession>
<dbReference type="AlphaFoldDB" id="A0A875S7D7"/>
<evidence type="ECO:0000256" key="1">
    <source>
        <dbReference type="SAM" id="MobiDB-lite"/>
    </source>
</evidence>
<reference evidence="2" key="1">
    <citation type="submission" date="2020-10" db="EMBL/GenBank/DDBJ databases">
        <authorList>
            <person name="Roach M.J.R."/>
        </authorList>
    </citation>
    <scope>NUCLEOTIDE SEQUENCE</scope>
    <source>
        <strain evidence="2">CBS 1945</strain>
    </source>
</reference>
<evidence type="ECO:0000313" key="3">
    <source>
        <dbReference type="Proteomes" id="UP000662931"/>
    </source>
</evidence>
<keyword evidence="3" id="KW-1185">Reference proteome</keyword>
<gene>
    <name evidence="2" type="ORF">FOA43_003591</name>
</gene>
<dbReference type="KEGG" id="bnn:FOA43_003591"/>
<feature type="region of interest" description="Disordered" evidence="1">
    <location>
        <begin position="19"/>
        <end position="302"/>
    </location>
</feature>
<dbReference type="RefSeq" id="XP_038779770.1">
    <property type="nucleotide sequence ID" value="XM_038923842.1"/>
</dbReference>
<feature type="compositionally biased region" description="Polar residues" evidence="1">
    <location>
        <begin position="101"/>
        <end position="110"/>
    </location>
</feature>
<protein>
    <submittedName>
        <fullName evidence="2">Uncharacterized protein</fullName>
    </submittedName>
</protein>
<dbReference type="GeneID" id="62196991"/>
<organism evidence="2 3">
    <name type="scientific">Eeniella nana</name>
    <name type="common">Yeast</name>
    <name type="synonym">Brettanomyces nanus</name>
    <dbReference type="NCBI Taxonomy" id="13502"/>
    <lineage>
        <taxon>Eukaryota</taxon>
        <taxon>Fungi</taxon>
        <taxon>Dikarya</taxon>
        <taxon>Ascomycota</taxon>
        <taxon>Saccharomycotina</taxon>
        <taxon>Pichiomycetes</taxon>
        <taxon>Pichiales</taxon>
        <taxon>Pichiaceae</taxon>
        <taxon>Brettanomyces</taxon>
    </lineage>
</organism>
<feature type="compositionally biased region" description="Basic and acidic residues" evidence="1">
    <location>
        <begin position="172"/>
        <end position="182"/>
    </location>
</feature>
<name>A0A875S7D7_EENNA</name>
<evidence type="ECO:0000313" key="2">
    <source>
        <dbReference type="EMBL" id="QPG76205.1"/>
    </source>
</evidence>
<feature type="compositionally biased region" description="Basic and acidic residues" evidence="1">
    <location>
        <begin position="218"/>
        <end position="231"/>
    </location>
</feature>
<proteinExistence type="predicted"/>
<sequence length="328" mass="37425">MAGLVSRWADDESLVKKAVTEDVREEEEDPFKKVRESKLTMNVAPTNNEDSVGIDHREAPESENVDKGDSSFKPVPKNNLSNETQRLFPVEDGADEKFEQNVRSIPTSFKTPKHRRRNRRGQKMDTNETNTDFQVEKEDEGSFIPVSKNRLSKETQRLFPVGQLPTPPNSAYKERLPREQSRRSSRGKKGTLLPSKWADRPITKDQLPTPPSTGKSYHRNEHGRQPDEKLPHRGGGNSKSSTGTRGKTRARGGRASEILREEKNGGRIRRDRQEYNSGEQTHAKDDRRGHQSKQPQKLAANNLDFDKELKELMQKFDTKSSWADDLDI</sequence>
<feature type="compositionally biased region" description="Basic residues" evidence="1">
    <location>
        <begin position="111"/>
        <end position="121"/>
    </location>
</feature>
<feature type="compositionally biased region" description="Basic and acidic residues" evidence="1">
    <location>
        <begin position="53"/>
        <end position="70"/>
    </location>
</feature>
<dbReference type="EMBL" id="CP064815">
    <property type="protein sequence ID" value="QPG76205.1"/>
    <property type="molecule type" value="Genomic_DNA"/>
</dbReference>